<evidence type="ECO:0000313" key="2">
    <source>
        <dbReference type="Proteomes" id="UP001341840"/>
    </source>
</evidence>
<comment type="caution">
    <text evidence="1">The sequence shown here is derived from an EMBL/GenBank/DDBJ whole genome shotgun (WGS) entry which is preliminary data.</text>
</comment>
<protein>
    <submittedName>
        <fullName evidence="1">Uncharacterized protein</fullName>
    </submittedName>
</protein>
<accession>A0ABU6YTZ7</accession>
<evidence type="ECO:0000313" key="1">
    <source>
        <dbReference type="EMBL" id="MED6213306.1"/>
    </source>
</evidence>
<reference evidence="1 2" key="1">
    <citation type="journal article" date="2023" name="Plants (Basel)">
        <title>Bridging the Gap: Combining Genomics and Transcriptomics Approaches to Understand Stylosanthes scabra, an Orphan Legume from the Brazilian Caatinga.</title>
        <authorList>
            <person name="Ferreira-Neto J.R.C."/>
            <person name="da Silva M.D."/>
            <person name="Binneck E."/>
            <person name="de Melo N.F."/>
            <person name="da Silva R.H."/>
            <person name="de Melo A.L.T.M."/>
            <person name="Pandolfi V."/>
            <person name="Bustamante F.O."/>
            <person name="Brasileiro-Vidal A.C."/>
            <person name="Benko-Iseppon A.M."/>
        </authorList>
    </citation>
    <scope>NUCLEOTIDE SEQUENCE [LARGE SCALE GENOMIC DNA]</scope>
    <source>
        <tissue evidence="1">Leaves</tissue>
    </source>
</reference>
<name>A0ABU6YTZ7_9FABA</name>
<proteinExistence type="predicted"/>
<dbReference type="Proteomes" id="UP001341840">
    <property type="component" value="Unassembled WGS sequence"/>
</dbReference>
<sequence>MSDEHKEGWLNVMQDEMKYLHENHTFQFVKLLKGDGRLAAALATGSGFLNLKTEFGCRGIQTSYENDDEVINKKGVTKLQPAKNTEGVALMASRLIPFLPSVALKDRQLRGRFQPGYAAQVMAMRMHISLGAYTYASEFGLQDFLRDPLIPCTLFSHFRSDLSMLNPEILEHTNQRIERNGKQLNT</sequence>
<keyword evidence="2" id="KW-1185">Reference proteome</keyword>
<gene>
    <name evidence="1" type="ORF">PIB30_091899</name>
</gene>
<organism evidence="1 2">
    <name type="scientific">Stylosanthes scabra</name>
    <dbReference type="NCBI Taxonomy" id="79078"/>
    <lineage>
        <taxon>Eukaryota</taxon>
        <taxon>Viridiplantae</taxon>
        <taxon>Streptophyta</taxon>
        <taxon>Embryophyta</taxon>
        <taxon>Tracheophyta</taxon>
        <taxon>Spermatophyta</taxon>
        <taxon>Magnoliopsida</taxon>
        <taxon>eudicotyledons</taxon>
        <taxon>Gunneridae</taxon>
        <taxon>Pentapetalae</taxon>
        <taxon>rosids</taxon>
        <taxon>fabids</taxon>
        <taxon>Fabales</taxon>
        <taxon>Fabaceae</taxon>
        <taxon>Papilionoideae</taxon>
        <taxon>50 kb inversion clade</taxon>
        <taxon>dalbergioids sensu lato</taxon>
        <taxon>Dalbergieae</taxon>
        <taxon>Pterocarpus clade</taxon>
        <taxon>Stylosanthes</taxon>
    </lineage>
</organism>
<dbReference type="EMBL" id="JASCZI010243518">
    <property type="protein sequence ID" value="MED6213306.1"/>
    <property type="molecule type" value="Genomic_DNA"/>
</dbReference>